<dbReference type="HOGENOM" id="CLU_3332346_0_0_5"/>
<organism evidence="1 2">
    <name type="scientific">Rickettsia akari (strain Hartford)</name>
    <dbReference type="NCBI Taxonomy" id="293614"/>
    <lineage>
        <taxon>Bacteria</taxon>
        <taxon>Pseudomonadati</taxon>
        <taxon>Pseudomonadota</taxon>
        <taxon>Alphaproteobacteria</taxon>
        <taxon>Rickettsiales</taxon>
        <taxon>Rickettsiaceae</taxon>
        <taxon>Rickettsieae</taxon>
        <taxon>Rickettsia</taxon>
        <taxon>spotted fever group</taxon>
    </lineage>
</organism>
<proteinExistence type="predicted"/>
<dbReference type="EMBL" id="CP000847">
    <property type="protein sequence ID" value="ABV75341.1"/>
    <property type="molecule type" value="Genomic_DNA"/>
</dbReference>
<keyword evidence="2" id="KW-1185">Reference proteome</keyword>
<reference evidence="1" key="1">
    <citation type="submission" date="2007-09" db="EMBL/GenBank/DDBJ databases">
        <title>Complete Genome Sequence of Rickettsia akari.</title>
        <authorList>
            <person name="Madan A."/>
            <person name="Fahey J."/>
            <person name="Helton E."/>
            <person name="Ketteman M."/>
            <person name="Madan A."/>
            <person name="Rodrigues S."/>
            <person name="Sanchez A."/>
            <person name="Whiting M."/>
            <person name="Dasch G."/>
            <person name="Eremeeva M."/>
        </authorList>
    </citation>
    <scope>NUCLEOTIDE SEQUENCE</scope>
    <source>
        <strain evidence="1">Hartford</strain>
    </source>
</reference>
<dbReference type="Proteomes" id="UP000006830">
    <property type="component" value="Chromosome"/>
</dbReference>
<name>A8GPL6_RICAH</name>
<gene>
    <name evidence="1" type="ordered locus">A1C_05530</name>
</gene>
<dbReference type="AlphaFoldDB" id="A8GPL6"/>
<dbReference type="KEGG" id="rak:A1C_05530"/>
<evidence type="ECO:0000313" key="2">
    <source>
        <dbReference type="Proteomes" id="UP000006830"/>
    </source>
</evidence>
<evidence type="ECO:0000313" key="1">
    <source>
        <dbReference type="EMBL" id="ABV75341.1"/>
    </source>
</evidence>
<sequence>MISEDMVVMKKDLIAYPATKDKWLLVFDNLKIGGNKTI</sequence>
<accession>A8GPL6</accession>
<protein>
    <submittedName>
        <fullName evidence="1">Uncharacterized protein</fullName>
    </submittedName>
</protein>